<dbReference type="AlphaFoldDB" id="A0A061QLM9"/>
<evidence type="ECO:0000256" key="1">
    <source>
        <dbReference type="SAM" id="MobiDB-lite"/>
    </source>
</evidence>
<dbReference type="EMBL" id="GBEZ01026622">
    <property type="protein sequence ID" value="JAC60603.1"/>
    <property type="molecule type" value="Transcribed_RNA"/>
</dbReference>
<feature type="compositionally biased region" description="Basic and acidic residues" evidence="1">
    <location>
        <begin position="1"/>
        <end position="11"/>
    </location>
</feature>
<protein>
    <submittedName>
        <fullName evidence="2">Uncharacterized protein</fullName>
    </submittedName>
</protein>
<reference evidence="2" key="1">
    <citation type="submission" date="2014-05" db="EMBL/GenBank/DDBJ databases">
        <title>The transcriptome of the halophilic microalga Tetraselmis sp. GSL018 isolated from the Great Salt Lake, Utah.</title>
        <authorList>
            <person name="Jinkerson R.E."/>
            <person name="D'Adamo S."/>
            <person name="Posewitz M.C."/>
        </authorList>
    </citation>
    <scope>NUCLEOTIDE SEQUENCE</scope>
    <source>
        <strain evidence="2">GSL018</strain>
    </source>
</reference>
<name>A0A061QLM9_9CHLO</name>
<evidence type="ECO:0000313" key="2">
    <source>
        <dbReference type="EMBL" id="JAC60603.1"/>
    </source>
</evidence>
<gene>
    <name evidence="2" type="ORF">TSPGSL018_28555</name>
</gene>
<feature type="compositionally biased region" description="Basic residues" evidence="1">
    <location>
        <begin position="27"/>
        <end position="46"/>
    </location>
</feature>
<feature type="region of interest" description="Disordered" evidence="1">
    <location>
        <begin position="1"/>
        <end position="46"/>
    </location>
</feature>
<sequence length="46" mass="5390">KARSCKGDRSHTMKPTQHQAEIARPVISKHPRKTQHGRQRRWNVSC</sequence>
<proteinExistence type="predicted"/>
<organism evidence="2">
    <name type="scientific">Tetraselmis sp. GSL018</name>
    <dbReference type="NCBI Taxonomy" id="582737"/>
    <lineage>
        <taxon>Eukaryota</taxon>
        <taxon>Viridiplantae</taxon>
        <taxon>Chlorophyta</taxon>
        <taxon>core chlorophytes</taxon>
        <taxon>Chlorodendrophyceae</taxon>
        <taxon>Chlorodendrales</taxon>
        <taxon>Chlorodendraceae</taxon>
        <taxon>Tetraselmis</taxon>
    </lineage>
</organism>
<feature type="non-terminal residue" evidence="2">
    <location>
        <position position="1"/>
    </location>
</feature>
<accession>A0A061QLM9</accession>